<accession>A0A480AR34</accession>
<evidence type="ECO:0000259" key="2">
    <source>
        <dbReference type="Pfam" id="PF08241"/>
    </source>
</evidence>
<dbReference type="SUPFAM" id="SSF53335">
    <property type="entry name" value="S-adenosyl-L-methionine-dependent methyltransferases"/>
    <property type="match status" value="1"/>
</dbReference>
<protein>
    <recommendedName>
        <fullName evidence="2">Methyltransferase type 11 domain-containing protein</fullName>
    </recommendedName>
</protein>
<proteinExistence type="predicted"/>
<dbReference type="InterPro" id="IPR013216">
    <property type="entry name" value="Methyltransf_11"/>
</dbReference>
<dbReference type="EMBL" id="BJCL01000005">
    <property type="protein sequence ID" value="GCL63396.1"/>
    <property type="molecule type" value="Genomic_DNA"/>
</dbReference>
<feature type="region of interest" description="Disordered" evidence="1">
    <location>
        <begin position="263"/>
        <end position="283"/>
    </location>
</feature>
<dbReference type="Proteomes" id="UP000301751">
    <property type="component" value="Unassembled WGS sequence"/>
</dbReference>
<dbReference type="InterPro" id="IPR029063">
    <property type="entry name" value="SAM-dependent_MTases_sf"/>
</dbReference>
<dbReference type="CDD" id="cd02440">
    <property type="entry name" value="AdoMet_MTases"/>
    <property type="match status" value="1"/>
</dbReference>
<evidence type="ECO:0000256" key="1">
    <source>
        <dbReference type="SAM" id="MobiDB-lite"/>
    </source>
</evidence>
<dbReference type="Pfam" id="PF08241">
    <property type="entry name" value="Methyltransf_11"/>
    <property type="match status" value="1"/>
</dbReference>
<sequence length="283" mass="31786">MAQWLQSPPGRYLLDWEQAQLDRTVTDLFGFHALQLGLPDLAGLRANRMPHRWVASDSLRAPEALPLPVADDALSTLMPMDAGSALHCDFDALPFPNQSLDLVVLPHTLELARDPHDTLREVERVLVPEGRVVIVGFNPASLWGLRQHAGHWRQRLGGQRPLYLPSAGEFIGYRRVRDWLRLLGFEVERGRFGCWAPPLRSEAGLARFAWMEQAGRRGWPVLGAVYMVEAVKRVRGMRLVGLARRQKVAKRAAAPAVVANRGTPPAWRQGWTNADETHTQEND</sequence>
<name>A0A480AR34_9BURK</name>
<gene>
    <name evidence="3" type="ORF">AQPW35_24770</name>
</gene>
<evidence type="ECO:0000313" key="4">
    <source>
        <dbReference type="Proteomes" id="UP000301751"/>
    </source>
</evidence>
<feature type="domain" description="Methyltransferase type 11" evidence="2">
    <location>
        <begin position="86"/>
        <end position="134"/>
    </location>
</feature>
<dbReference type="Gene3D" id="3.40.50.150">
    <property type="entry name" value="Vaccinia Virus protein VP39"/>
    <property type="match status" value="1"/>
</dbReference>
<keyword evidence="4" id="KW-1185">Reference proteome</keyword>
<dbReference type="GO" id="GO:0008757">
    <property type="term" value="F:S-adenosylmethionine-dependent methyltransferase activity"/>
    <property type="evidence" value="ECO:0007669"/>
    <property type="project" value="InterPro"/>
</dbReference>
<comment type="caution">
    <text evidence="3">The sequence shown here is derived from an EMBL/GenBank/DDBJ whole genome shotgun (WGS) entry which is preliminary data.</text>
</comment>
<evidence type="ECO:0000313" key="3">
    <source>
        <dbReference type="EMBL" id="GCL63396.1"/>
    </source>
</evidence>
<reference evidence="4" key="1">
    <citation type="submission" date="2019-03" db="EMBL/GenBank/DDBJ databases">
        <title>Aquabacterium pictum sp.nov., the first bacteriochlorophyll a-containing freshwater bacterium in the genus Aquabacterium of the class Betaproteobacteria.</title>
        <authorList>
            <person name="Hirose S."/>
            <person name="Tank M."/>
            <person name="Hara E."/>
            <person name="Tamaki H."/>
            <person name="Takaichi S."/>
            <person name="Haruta S."/>
            <person name="Hanada S."/>
        </authorList>
    </citation>
    <scope>NUCLEOTIDE SEQUENCE [LARGE SCALE GENOMIC DNA]</scope>
    <source>
        <strain evidence="4">W35</strain>
    </source>
</reference>
<organism evidence="3 4">
    <name type="scientific">Pseudaquabacterium pictum</name>
    <dbReference type="NCBI Taxonomy" id="2315236"/>
    <lineage>
        <taxon>Bacteria</taxon>
        <taxon>Pseudomonadati</taxon>
        <taxon>Pseudomonadota</taxon>
        <taxon>Betaproteobacteria</taxon>
        <taxon>Burkholderiales</taxon>
        <taxon>Sphaerotilaceae</taxon>
        <taxon>Pseudaquabacterium</taxon>
    </lineage>
</organism>
<dbReference type="AlphaFoldDB" id="A0A480AR34"/>